<dbReference type="InterPro" id="IPR000888">
    <property type="entry name" value="RmlC-like"/>
</dbReference>
<gene>
    <name evidence="1" type="ORF">SPACI_051510</name>
</gene>
<dbReference type="Gene3D" id="2.60.120.10">
    <property type="entry name" value="Jelly Rolls"/>
    <property type="match status" value="1"/>
</dbReference>
<organism evidence="1 2">
    <name type="scientific">Sporomusa acidovorans (strain ATCC 49682 / DSM 3132 / Mol)</name>
    <dbReference type="NCBI Taxonomy" id="1123286"/>
    <lineage>
        <taxon>Bacteria</taxon>
        <taxon>Bacillati</taxon>
        <taxon>Bacillota</taxon>
        <taxon>Negativicutes</taxon>
        <taxon>Selenomonadales</taxon>
        <taxon>Sporomusaceae</taxon>
        <taxon>Sporomusa</taxon>
    </lineage>
</organism>
<dbReference type="EMBL" id="CP155571">
    <property type="protein sequence ID" value="XFO75040.1"/>
    <property type="molecule type" value="Genomic_DNA"/>
</dbReference>
<dbReference type="InterPro" id="IPR014710">
    <property type="entry name" value="RmlC-like_jellyroll"/>
</dbReference>
<dbReference type="Pfam" id="PF00908">
    <property type="entry name" value="dTDP_sugar_isom"/>
    <property type="match status" value="1"/>
</dbReference>
<evidence type="ECO:0000313" key="1">
    <source>
        <dbReference type="EMBL" id="XFO75040.1"/>
    </source>
</evidence>
<protein>
    <submittedName>
        <fullName evidence="1">Uncharacterized protein</fullName>
    </submittedName>
</protein>
<evidence type="ECO:0000313" key="2">
    <source>
        <dbReference type="Proteomes" id="UP000216052"/>
    </source>
</evidence>
<sequence>MRCYDTFLPDVKIFEPKVFEDSRGFFMEIWNASRCRGGFVLGLSTESIFYACKRCCLIRETLCQKSFCVSYNGQ</sequence>
<dbReference type="Proteomes" id="UP000216052">
    <property type="component" value="Chromosome"/>
</dbReference>
<proteinExistence type="predicted"/>
<dbReference type="InterPro" id="IPR011051">
    <property type="entry name" value="RmlC_Cupin_sf"/>
</dbReference>
<keyword evidence="2" id="KW-1185">Reference proteome</keyword>
<name>A0ABZ3JAH1_SPOA4</name>
<accession>A0ABZ3JAH1</accession>
<dbReference type="SUPFAM" id="SSF51182">
    <property type="entry name" value="RmlC-like cupins"/>
    <property type="match status" value="1"/>
</dbReference>
<reference evidence="1" key="1">
    <citation type="submission" date="2024-05" db="EMBL/GenBank/DDBJ databases">
        <title>Isolation and characterization of Sporomusa carbonis sp. nov., a carboxydotrophic hydrogenogen in the genus of Sporomusa isolated from a charcoal burning pile.</title>
        <authorList>
            <person name="Boeer T."/>
            <person name="Rosenbaum F."/>
            <person name="Eysell L."/>
            <person name="Mueller V."/>
            <person name="Daniel R."/>
            <person name="Poehlein A."/>
        </authorList>
    </citation>
    <scope>NUCLEOTIDE SEQUENCE [LARGE SCALE GENOMIC DNA]</scope>
    <source>
        <strain evidence="1">DSM 3132</strain>
    </source>
</reference>
<dbReference type="RefSeq" id="WP_093796639.1">
    <property type="nucleotide sequence ID" value="NZ_CP155571.1"/>
</dbReference>